<name>A0A2P5DLP4_PARAD</name>
<gene>
    <name evidence="1" type="ORF">PanWU01x14_050430</name>
</gene>
<sequence length="76" mass="8467">MSEEEEEENPRRVAWQSSTYLLTSVTNKAWNPYGTPLGKSTTATGSAAIGVLELGESFLGYKKANQNERDRQYLPV</sequence>
<dbReference type="Proteomes" id="UP000237105">
    <property type="component" value="Unassembled WGS sequence"/>
</dbReference>
<organism evidence="1 2">
    <name type="scientific">Parasponia andersonii</name>
    <name type="common">Sponia andersonii</name>
    <dbReference type="NCBI Taxonomy" id="3476"/>
    <lineage>
        <taxon>Eukaryota</taxon>
        <taxon>Viridiplantae</taxon>
        <taxon>Streptophyta</taxon>
        <taxon>Embryophyta</taxon>
        <taxon>Tracheophyta</taxon>
        <taxon>Spermatophyta</taxon>
        <taxon>Magnoliopsida</taxon>
        <taxon>eudicotyledons</taxon>
        <taxon>Gunneridae</taxon>
        <taxon>Pentapetalae</taxon>
        <taxon>rosids</taxon>
        <taxon>fabids</taxon>
        <taxon>Rosales</taxon>
        <taxon>Cannabaceae</taxon>
        <taxon>Parasponia</taxon>
    </lineage>
</organism>
<dbReference type="AlphaFoldDB" id="A0A2P5DLP4"/>
<proteinExistence type="predicted"/>
<accession>A0A2P5DLP4</accession>
<evidence type="ECO:0000313" key="1">
    <source>
        <dbReference type="EMBL" id="PON74211.1"/>
    </source>
</evidence>
<dbReference type="EMBL" id="JXTB01000029">
    <property type="protein sequence ID" value="PON74211.1"/>
    <property type="molecule type" value="Genomic_DNA"/>
</dbReference>
<protein>
    <submittedName>
        <fullName evidence="1">Uncharacterized protein</fullName>
    </submittedName>
</protein>
<reference evidence="2" key="1">
    <citation type="submission" date="2016-06" db="EMBL/GenBank/DDBJ databases">
        <title>Parallel loss of symbiosis genes in relatives of nitrogen-fixing non-legume Parasponia.</title>
        <authorList>
            <person name="Van Velzen R."/>
            <person name="Holmer R."/>
            <person name="Bu F."/>
            <person name="Rutten L."/>
            <person name="Van Zeijl A."/>
            <person name="Liu W."/>
            <person name="Santuari L."/>
            <person name="Cao Q."/>
            <person name="Sharma T."/>
            <person name="Shen D."/>
            <person name="Roswanjaya Y."/>
            <person name="Wardhani T."/>
            <person name="Kalhor M.S."/>
            <person name="Jansen J."/>
            <person name="Van den Hoogen J."/>
            <person name="Gungor B."/>
            <person name="Hartog M."/>
            <person name="Hontelez J."/>
            <person name="Verver J."/>
            <person name="Yang W.-C."/>
            <person name="Schijlen E."/>
            <person name="Repin R."/>
            <person name="Schilthuizen M."/>
            <person name="Schranz E."/>
            <person name="Heidstra R."/>
            <person name="Miyata K."/>
            <person name="Fedorova E."/>
            <person name="Kohlen W."/>
            <person name="Bisseling T."/>
            <person name="Smit S."/>
            <person name="Geurts R."/>
        </authorList>
    </citation>
    <scope>NUCLEOTIDE SEQUENCE [LARGE SCALE GENOMIC DNA]</scope>
    <source>
        <strain evidence="2">cv. WU1-14</strain>
    </source>
</reference>
<keyword evidence="2" id="KW-1185">Reference proteome</keyword>
<comment type="caution">
    <text evidence="1">The sequence shown here is derived from an EMBL/GenBank/DDBJ whole genome shotgun (WGS) entry which is preliminary data.</text>
</comment>
<evidence type="ECO:0000313" key="2">
    <source>
        <dbReference type="Proteomes" id="UP000237105"/>
    </source>
</evidence>